<evidence type="ECO:0000256" key="5">
    <source>
        <dbReference type="ARBA" id="ARBA00022801"/>
    </source>
</evidence>
<dbReference type="OrthoDB" id="9762302at2"/>
<dbReference type="GO" id="GO:0008235">
    <property type="term" value="F:metalloexopeptidase activity"/>
    <property type="evidence" value="ECO:0007669"/>
    <property type="project" value="InterPro"/>
</dbReference>
<dbReference type="AlphaFoldDB" id="A0A1Y0LHT6"/>
<dbReference type="GO" id="GO:0004177">
    <property type="term" value="F:aminopeptidase activity"/>
    <property type="evidence" value="ECO:0007669"/>
    <property type="project" value="UniProtKB-KW"/>
</dbReference>
<evidence type="ECO:0000313" key="11">
    <source>
        <dbReference type="Proteomes" id="UP000195729"/>
    </source>
</evidence>
<evidence type="ECO:0000259" key="8">
    <source>
        <dbReference type="Pfam" id="PF04389"/>
    </source>
</evidence>
<evidence type="ECO:0000256" key="4">
    <source>
        <dbReference type="ARBA" id="ARBA00022729"/>
    </source>
</evidence>
<keyword evidence="1" id="KW-0031">Aminopeptidase</keyword>
<accession>A0A1Y0LHT6</accession>
<keyword evidence="11" id="KW-1185">Reference proteome</keyword>
<dbReference type="RefSeq" id="WP_087487557.1">
    <property type="nucleotide sequence ID" value="NZ_CP015579.1"/>
</dbReference>
<evidence type="ECO:0000256" key="6">
    <source>
        <dbReference type="ARBA" id="ARBA00022833"/>
    </source>
</evidence>
<dbReference type="InterPro" id="IPR045175">
    <property type="entry name" value="M28_fam"/>
</dbReference>
<dbReference type="Gene3D" id="3.40.630.10">
    <property type="entry name" value="Zn peptidases"/>
    <property type="match status" value="1"/>
</dbReference>
<keyword evidence="4 7" id="KW-0732">Signal</keyword>
<dbReference type="KEGG" id="tci:A7K98_04785"/>
<protein>
    <recommendedName>
        <fullName evidence="8">Peptidase M28 domain-containing protein</fullName>
    </recommendedName>
</protein>
<evidence type="ECO:0000256" key="3">
    <source>
        <dbReference type="ARBA" id="ARBA00022723"/>
    </source>
</evidence>
<evidence type="ECO:0000256" key="1">
    <source>
        <dbReference type="ARBA" id="ARBA00022438"/>
    </source>
</evidence>
<evidence type="ECO:0000313" key="10">
    <source>
        <dbReference type="EMBL" id="ARU97209.1"/>
    </source>
</evidence>
<keyword evidence="5" id="KW-0378">Hydrolase</keyword>
<evidence type="ECO:0000256" key="7">
    <source>
        <dbReference type="SAM" id="SignalP"/>
    </source>
</evidence>
<feature type="domain" description="Peptidase M28" evidence="8">
    <location>
        <begin position="110"/>
        <end position="304"/>
    </location>
</feature>
<dbReference type="InterPro" id="IPR007484">
    <property type="entry name" value="Peptidase_M28"/>
</dbReference>
<name>A0A1Y0LHT6_TATCI</name>
<dbReference type="EMBL" id="CP015579">
    <property type="protein sequence ID" value="ARU93170.1"/>
    <property type="molecule type" value="Genomic_DNA"/>
</dbReference>
<dbReference type="PANTHER" id="PTHR12147:SF56">
    <property type="entry name" value="AMINOPEPTIDASE YDR415C-RELATED"/>
    <property type="match status" value="1"/>
</dbReference>
<feature type="signal peptide" evidence="7">
    <location>
        <begin position="1"/>
        <end position="24"/>
    </location>
</feature>
<evidence type="ECO:0000256" key="2">
    <source>
        <dbReference type="ARBA" id="ARBA00022670"/>
    </source>
</evidence>
<dbReference type="NCBIfam" id="NF007568">
    <property type="entry name" value="PRK10199.1"/>
    <property type="match status" value="1"/>
</dbReference>
<feature type="chain" id="PRO_5013118563" description="Peptidase M28 domain-containing protein" evidence="7">
    <location>
        <begin position="25"/>
        <end position="327"/>
    </location>
</feature>
<organism evidence="9 12">
    <name type="scientific">Tatumella citrea</name>
    <name type="common">Pantoea citrea</name>
    <dbReference type="NCBI Taxonomy" id="53336"/>
    <lineage>
        <taxon>Bacteria</taxon>
        <taxon>Pseudomonadati</taxon>
        <taxon>Pseudomonadota</taxon>
        <taxon>Gammaproteobacteria</taxon>
        <taxon>Enterobacterales</taxon>
        <taxon>Erwiniaceae</taxon>
        <taxon>Tatumella</taxon>
    </lineage>
</organism>
<reference evidence="11 12" key="1">
    <citation type="submission" date="2016-05" db="EMBL/GenBank/DDBJ databases">
        <title>Complete genome sequence of two 2,5-diketo-D-glunonic acid producing strain Tatumella citrea.</title>
        <authorList>
            <person name="Duan C."/>
            <person name="Yang J."/>
            <person name="Yang S."/>
        </authorList>
    </citation>
    <scope>NUCLEOTIDE SEQUENCE [LARGE SCALE GENOMIC DNA]</scope>
    <source>
        <strain evidence="10 11">ATCC 39140</strain>
        <strain evidence="9 12">DSM 13699</strain>
    </source>
</reference>
<keyword evidence="6" id="KW-0862">Zinc</keyword>
<gene>
    <name evidence="9" type="ORF">A7K98_04785</name>
    <name evidence="10" type="ORF">A7K99_04785</name>
</gene>
<keyword evidence="2" id="KW-0645">Protease</keyword>
<evidence type="ECO:0000313" key="9">
    <source>
        <dbReference type="EMBL" id="ARU93170.1"/>
    </source>
</evidence>
<dbReference type="Pfam" id="PF04389">
    <property type="entry name" value="Peptidase_M28"/>
    <property type="match status" value="1"/>
</dbReference>
<evidence type="ECO:0000313" key="12">
    <source>
        <dbReference type="Proteomes" id="UP000195814"/>
    </source>
</evidence>
<dbReference type="Proteomes" id="UP000195814">
    <property type="component" value="Chromosome"/>
</dbReference>
<proteinExistence type="predicted"/>
<dbReference type="PANTHER" id="PTHR12147">
    <property type="entry name" value="METALLOPEPTIDASE M28 FAMILY MEMBER"/>
    <property type="match status" value="1"/>
</dbReference>
<dbReference type="EMBL" id="CP015581">
    <property type="protein sequence ID" value="ARU97209.1"/>
    <property type="molecule type" value="Genomic_DNA"/>
</dbReference>
<sequence>MSAPFRLSVSLLALCCGLSFSTIAASTAPVGQYADNQTRKIASLFPGRMAGSPAELMAAEYINQHLKRLGYQSDTRQQNTAYRWQPQSGEPVLQKVTATSVIAAKSGLLPGEIVIMAHLDTRIPENARQQQQDVGGLRLQGVDNNAAALGVMLELAKQLSDKRLRYGIRFVALSATENGMQGMENYLSRMSADERQNTLLVINLDELIAGKSLDFVSGVRTSATEQTDTAGKALAIAHRLGIPAHATRLNAADNHQATPFDKAGMPYLLVTADSDGHHRQATLLGDQTSRDNLQFIDRHMPGRLAKRSRQVVSVLLPCISQMNSTAG</sequence>
<dbReference type="SUPFAM" id="SSF53187">
    <property type="entry name" value="Zn-dependent exopeptidases"/>
    <property type="match status" value="1"/>
</dbReference>
<dbReference type="Proteomes" id="UP000195729">
    <property type="component" value="Chromosome"/>
</dbReference>
<dbReference type="GO" id="GO:0006508">
    <property type="term" value="P:proteolysis"/>
    <property type="evidence" value="ECO:0007669"/>
    <property type="project" value="UniProtKB-KW"/>
</dbReference>
<keyword evidence="3" id="KW-0479">Metal-binding</keyword>
<dbReference type="GO" id="GO:0046872">
    <property type="term" value="F:metal ion binding"/>
    <property type="evidence" value="ECO:0007669"/>
    <property type="project" value="UniProtKB-KW"/>
</dbReference>